<dbReference type="GO" id="GO:0016791">
    <property type="term" value="F:phosphatase activity"/>
    <property type="evidence" value="ECO:0007669"/>
    <property type="project" value="TreeGrafter"/>
</dbReference>
<evidence type="ECO:0000256" key="1">
    <source>
        <dbReference type="ARBA" id="ARBA00022801"/>
    </source>
</evidence>
<accession>A0A852ZZ34</accession>
<evidence type="ECO:0000259" key="3">
    <source>
        <dbReference type="SMART" id="SM00331"/>
    </source>
</evidence>
<dbReference type="InterPro" id="IPR001932">
    <property type="entry name" value="PPM-type_phosphatase-like_dom"/>
</dbReference>
<dbReference type="InterPro" id="IPR052016">
    <property type="entry name" value="Bact_Sigma-Reg"/>
</dbReference>
<keyword evidence="1" id="KW-0378">Hydrolase</keyword>
<dbReference type="AlphaFoldDB" id="A0A852ZZ34"/>
<feature type="domain" description="PPM-type phosphatase" evidence="3">
    <location>
        <begin position="154"/>
        <end position="374"/>
    </location>
</feature>
<dbReference type="Gene3D" id="3.60.40.10">
    <property type="entry name" value="PPM-type phosphatase domain"/>
    <property type="match status" value="1"/>
</dbReference>
<dbReference type="RefSeq" id="WP_179816616.1">
    <property type="nucleotide sequence ID" value="NZ_JACBZD010000002.1"/>
</dbReference>
<feature type="transmembrane region" description="Helical" evidence="2">
    <location>
        <begin position="99"/>
        <end position="118"/>
    </location>
</feature>
<reference evidence="4 5" key="1">
    <citation type="submission" date="2020-07" db="EMBL/GenBank/DDBJ databases">
        <title>Sequencing the genomes of 1000 actinobacteria strains.</title>
        <authorList>
            <person name="Klenk H.-P."/>
        </authorList>
    </citation>
    <scope>NUCLEOTIDE SEQUENCE [LARGE SCALE GENOMIC DNA]</scope>
    <source>
        <strain evidence="4 5">DSM 42178</strain>
    </source>
</reference>
<name>A0A852ZZ34_9ACTN</name>
<feature type="transmembrane region" description="Helical" evidence="2">
    <location>
        <begin position="21"/>
        <end position="39"/>
    </location>
</feature>
<evidence type="ECO:0000313" key="5">
    <source>
        <dbReference type="Proteomes" id="UP000567795"/>
    </source>
</evidence>
<keyword evidence="2" id="KW-1133">Transmembrane helix</keyword>
<keyword evidence="2" id="KW-0812">Transmembrane</keyword>
<dbReference type="PANTHER" id="PTHR43156:SF2">
    <property type="entry name" value="STAGE II SPORULATION PROTEIN E"/>
    <property type="match status" value="1"/>
</dbReference>
<dbReference type="EMBL" id="JACBZD010000002">
    <property type="protein sequence ID" value="NYI07643.1"/>
    <property type="molecule type" value="Genomic_DNA"/>
</dbReference>
<feature type="transmembrane region" description="Helical" evidence="2">
    <location>
        <begin position="67"/>
        <end position="87"/>
    </location>
</feature>
<gene>
    <name evidence="4" type="ORF">FHU37_004672</name>
</gene>
<evidence type="ECO:0000256" key="2">
    <source>
        <dbReference type="SAM" id="Phobius"/>
    </source>
</evidence>
<dbReference type="Proteomes" id="UP000567795">
    <property type="component" value="Unassembled WGS sequence"/>
</dbReference>
<keyword evidence="5" id="KW-1185">Reference proteome</keyword>
<keyword evidence="2" id="KW-0472">Membrane</keyword>
<organism evidence="4 5">
    <name type="scientific">Allostreptomyces psammosilenae</name>
    <dbReference type="NCBI Taxonomy" id="1892865"/>
    <lineage>
        <taxon>Bacteria</taxon>
        <taxon>Bacillati</taxon>
        <taxon>Actinomycetota</taxon>
        <taxon>Actinomycetes</taxon>
        <taxon>Kitasatosporales</taxon>
        <taxon>Streptomycetaceae</taxon>
        <taxon>Allostreptomyces</taxon>
    </lineage>
</organism>
<dbReference type="SMART" id="SM00331">
    <property type="entry name" value="PP2C_SIG"/>
    <property type="match status" value="1"/>
</dbReference>
<dbReference type="PANTHER" id="PTHR43156">
    <property type="entry name" value="STAGE II SPORULATION PROTEIN E-RELATED"/>
    <property type="match status" value="1"/>
</dbReference>
<sequence>MWRQKLSEREAQLYGIPMPRWLPWLDLVPWASVVLIFLADMLTGESVELDAALVAPPALAAVFGRNAWLPLPVGVVSVLAYVSLGLVHHHGEAQWIGDLRTNAGLSAIVVVTLISWVLGAARLRLQKRVADVSLVAEVTQRVLLRPLPPKIGPVRVSVRYVAAMEHARIGGDLYEVVLTRHGVRAIIGDVRGKGLLTVETAASVLGSFRDAAHEEETLRALAGRLSRSVERVLGPEDFVTAALVAVRDGELDTLVLGHPPPLLLTRPPGERDEWRVEALEPADPAPPLGVVIDEEAQLSVVTRRWEPGNRLLLYTDGTTEARDRRGEFYPLVERIGRSARLPCERVLDDLLGDVQRHLGHKGHDDDAALLLLEYDPTGGGSSPRPAH</sequence>
<dbReference type="InterPro" id="IPR036457">
    <property type="entry name" value="PPM-type-like_dom_sf"/>
</dbReference>
<dbReference type="Pfam" id="PF07228">
    <property type="entry name" value="SpoIIE"/>
    <property type="match status" value="1"/>
</dbReference>
<proteinExistence type="predicted"/>
<comment type="caution">
    <text evidence="4">The sequence shown here is derived from an EMBL/GenBank/DDBJ whole genome shotgun (WGS) entry which is preliminary data.</text>
</comment>
<protein>
    <recommendedName>
        <fullName evidence="3">PPM-type phosphatase domain-containing protein</fullName>
    </recommendedName>
</protein>
<evidence type="ECO:0000313" key="4">
    <source>
        <dbReference type="EMBL" id="NYI07643.1"/>
    </source>
</evidence>